<accession>A0A4S4M6D9</accession>
<dbReference type="Pfam" id="PF07249">
    <property type="entry name" value="Cerato-platanin"/>
    <property type="match status" value="1"/>
</dbReference>
<dbReference type="AlphaFoldDB" id="A0A4S4M6D9"/>
<dbReference type="GO" id="GO:0005576">
    <property type="term" value="C:extracellular region"/>
    <property type="evidence" value="ECO:0007669"/>
    <property type="project" value="UniProtKB-SubCell"/>
</dbReference>
<comment type="caution">
    <text evidence="5">The sequence shown here is derived from an EMBL/GenBank/DDBJ whole genome shotgun (WGS) entry which is preliminary data.</text>
</comment>
<evidence type="ECO:0000256" key="3">
    <source>
        <dbReference type="ARBA" id="ARBA00022525"/>
    </source>
</evidence>
<keyword evidence="4" id="KW-0732">Signal</keyword>
<reference evidence="5 6" key="1">
    <citation type="submission" date="2019-02" db="EMBL/GenBank/DDBJ databases">
        <title>Genome sequencing of the rare red list fungi Bondarzewia mesenterica.</title>
        <authorList>
            <person name="Buettner E."/>
            <person name="Kellner H."/>
        </authorList>
    </citation>
    <scope>NUCLEOTIDE SEQUENCE [LARGE SCALE GENOMIC DNA]</scope>
    <source>
        <strain evidence="5 6">DSM 108281</strain>
    </source>
</reference>
<evidence type="ECO:0000313" key="6">
    <source>
        <dbReference type="Proteomes" id="UP000310158"/>
    </source>
</evidence>
<evidence type="ECO:0000313" key="5">
    <source>
        <dbReference type="EMBL" id="THH20058.1"/>
    </source>
</evidence>
<evidence type="ECO:0000256" key="1">
    <source>
        <dbReference type="ARBA" id="ARBA00004613"/>
    </source>
</evidence>
<sequence length="141" mass="14427">MKFTFALAFLALFVPSAFAVSVSIRYDEVYDNANESLTNVACSNGANGLITEGFTTLGSIPSFPLVGAAQAVAGWNSPNCGSCWQISASNGNSISATAVDHAGDGFVLSLQAMNDLTNGQAVELGVIQAEAVQVDASNCGL</sequence>
<name>A0A4S4M6D9_9AGAM</name>
<comment type="subcellular location">
    <subcellularLocation>
        <location evidence="1">Secreted</location>
    </subcellularLocation>
</comment>
<evidence type="ECO:0000256" key="4">
    <source>
        <dbReference type="SAM" id="SignalP"/>
    </source>
</evidence>
<dbReference type="Gene3D" id="2.40.40.10">
    <property type="entry name" value="RlpA-like domain"/>
    <property type="match status" value="1"/>
</dbReference>
<feature type="signal peptide" evidence="4">
    <location>
        <begin position="1"/>
        <end position="19"/>
    </location>
</feature>
<dbReference type="SUPFAM" id="SSF50685">
    <property type="entry name" value="Barwin-like endoglucanases"/>
    <property type="match status" value="1"/>
</dbReference>
<dbReference type="InterPro" id="IPR010829">
    <property type="entry name" value="Cerato-platanin"/>
</dbReference>
<protein>
    <recommendedName>
        <fullName evidence="7">Cerato-platanin</fullName>
    </recommendedName>
</protein>
<keyword evidence="6" id="KW-1185">Reference proteome</keyword>
<evidence type="ECO:0008006" key="7">
    <source>
        <dbReference type="Google" id="ProtNLM"/>
    </source>
</evidence>
<proteinExistence type="inferred from homology"/>
<dbReference type="Proteomes" id="UP000310158">
    <property type="component" value="Unassembled WGS sequence"/>
</dbReference>
<dbReference type="OrthoDB" id="4898945at2759"/>
<evidence type="ECO:0000256" key="2">
    <source>
        <dbReference type="ARBA" id="ARBA00010421"/>
    </source>
</evidence>
<keyword evidence="3" id="KW-0964">Secreted</keyword>
<dbReference type="CDD" id="cd22778">
    <property type="entry name" value="DPBB_CEPL-like"/>
    <property type="match status" value="1"/>
</dbReference>
<organism evidence="5 6">
    <name type="scientific">Bondarzewia mesenterica</name>
    <dbReference type="NCBI Taxonomy" id="1095465"/>
    <lineage>
        <taxon>Eukaryota</taxon>
        <taxon>Fungi</taxon>
        <taxon>Dikarya</taxon>
        <taxon>Basidiomycota</taxon>
        <taxon>Agaricomycotina</taxon>
        <taxon>Agaricomycetes</taxon>
        <taxon>Russulales</taxon>
        <taxon>Bondarzewiaceae</taxon>
        <taxon>Bondarzewia</taxon>
    </lineage>
</organism>
<dbReference type="EMBL" id="SGPL01000030">
    <property type="protein sequence ID" value="THH20058.1"/>
    <property type="molecule type" value="Genomic_DNA"/>
</dbReference>
<gene>
    <name evidence="5" type="ORF">EW146_g1237</name>
</gene>
<dbReference type="InterPro" id="IPR036908">
    <property type="entry name" value="RlpA-like_sf"/>
</dbReference>
<feature type="chain" id="PRO_5020524570" description="Cerato-platanin" evidence="4">
    <location>
        <begin position="20"/>
        <end position="141"/>
    </location>
</feature>
<comment type="similarity">
    <text evidence="2">Belongs to the cerato-platanin family.</text>
</comment>